<evidence type="ECO:0000313" key="1">
    <source>
        <dbReference type="EMBL" id="EFC05352.1"/>
    </source>
</evidence>
<evidence type="ECO:0000313" key="2">
    <source>
        <dbReference type="Proteomes" id="UP000005017"/>
    </source>
</evidence>
<sequence>MKKVALIYDFDDTLSRQNMFDFEVLPELGYTNTEAFWVQVVKLAQERDMDYIPAYLYLLKEEFKKKGISLTKERLQQYGKNISFCDGVETWFSRITEYGKTLNLEVEHYIISSGLKEIVEGTSIAKDITQIYACSYLYDENKEAVWPSQIINYTTKTQFVFRINKQILSETSTAINTYVPLEERPIPISNMMYIGDGFTDVPCMRLIKEYKGKSIVVYHPDQKDPLEVSQTLLKEGRVNVAVPANYELNSPLDRYVKQNLRAIREKLLLKEKENKIWNE</sequence>
<dbReference type="STRING" id="679192.HMPREF9013_1377"/>
<dbReference type="eggNOG" id="COG0560">
    <property type="taxonomic scope" value="Bacteria"/>
</dbReference>
<dbReference type="AlphaFoldDB" id="D2MQ29"/>
<dbReference type="EMBL" id="ADFR01000015">
    <property type="protein sequence ID" value="EFC05352.1"/>
    <property type="molecule type" value="Genomic_DNA"/>
</dbReference>
<comment type="caution">
    <text evidence="1">The sequence shown here is derived from an EMBL/GenBank/DDBJ whole genome shotgun (WGS) entry which is preliminary data.</text>
</comment>
<accession>D2MQ29</accession>
<dbReference type="Gene3D" id="3.40.50.1000">
    <property type="entry name" value="HAD superfamily/HAD-like"/>
    <property type="match status" value="1"/>
</dbReference>
<evidence type="ECO:0008006" key="3">
    <source>
        <dbReference type="Google" id="ProtNLM"/>
    </source>
</evidence>
<dbReference type="SUPFAM" id="SSF56784">
    <property type="entry name" value="HAD-like"/>
    <property type="match status" value="1"/>
</dbReference>
<keyword evidence="2" id="KW-1185">Reference proteome</keyword>
<dbReference type="OrthoDB" id="9785423at2"/>
<organism evidence="1 2">
    <name type="scientific">Bulleidia extructa W1219</name>
    <dbReference type="NCBI Taxonomy" id="679192"/>
    <lineage>
        <taxon>Bacteria</taxon>
        <taxon>Bacillati</taxon>
        <taxon>Bacillota</taxon>
        <taxon>Erysipelotrichia</taxon>
        <taxon>Erysipelotrichales</taxon>
        <taxon>Erysipelotrichaceae</taxon>
        <taxon>Bulleidia</taxon>
    </lineage>
</organism>
<gene>
    <name evidence="1" type="ORF">HMPREF9013_1377</name>
</gene>
<dbReference type="InterPro" id="IPR023214">
    <property type="entry name" value="HAD_sf"/>
</dbReference>
<proteinExistence type="predicted"/>
<protein>
    <recommendedName>
        <fullName evidence="3">Haloacid dehalogenase-like hydrolase</fullName>
    </recommendedName>
</protein>
<dbReference type="RefSeq" id="WP_006627492.1">
    <property type="nucleotide sequence ID" value="NZ_ADFR01000015.1"/>
</dbReference>
<dbReference type="Proteomes" id="UP000005017">
    <property type="component" value="Unassembled WGS sequence"/>
</dbReference>
<dbReference type="InterPro" id="IPR036412">
    <property type="entry name" value="HAD-like_sf"/>
</dbReference>
<reference evidence="2" key="1">
    <citation type="submission" date="2009-12" db="EMBL/GenBank/DDBJ databases">
        <title>Sequence of Clostridiales genomosp. BVAB3 str. UPII9-5.</title>
        <authorList>
            <person name="Madupu R."/>
            <person name="Durkin A.S."/>
            <person name="Torralba M."/>
            <person name="Methe B."/>
            <person name="Sutton G.G."/>
            <person name="Strausberg R.L."/>
            <person name="Nelson K.E."/>
        </authorList>
    </citation>
    <scope>NUCLEOTIDE SEQUENCE [LARGE SCALE GENOMIC DNA]</scope>
    <source>
        <strain evidence="2">W1219</strain>
    </source>
</reference>
<name>D2MQ29_9FIRM</name>